<name>B4W401_9CYAN</name>
<accession>B4W401</accession>
<reference evidence="1 2" key="1">
    <citation type="submission" date="2008-07" db="EMBL/GenBank/DDBJ databases">
        <authorList>
            <person name="Tandeau de Marsac N."/>
            <person name="Ferriera S."/>
            <person name="Johnson J."/>
            <person name="Kravitz S."/>
            <person name="Beeson K."/>
            <person name="Sutton G."/>
            <person name="Rogers Y.-H."/>
            <person name="Friedman R."/>
            <person name="Frazier M."/>
            <person name="Venter J.C."/>
        </authorList>
    </citation>
    <scope>NUCLEOTIDE SEQUENCE [LARGE SCALE GENOMIC DNA]</scope>
    <source>
        <strain evidence="1 2">PCC 7420</strain>
    </source>
</reference>
<dbReference type="EMBL" id="DS989876">
    <property type="protein sequence ID" value="EDX71083.1"/>
    <property type="molecule type" value="Genomic_DNA"/>
</dbReference>
<gene>
    <name evidence="1" type="ORF">MC7420_4270</name>
</gene>
<dbReference type="AlphaFoldDB" id="B4W401"/>
<dbReference type="HOGENOM" id="CLU_3182425_0_0_3"/>
<proteinExistence type="predicted"/>
<evidence type="ECO:0000313" key="2">
    <source>
        <dbReference type="Proteomes" id="UP000003835"/>
    </source>
</evidence>
<organism evidence="1 2">
    <name type="scientific">Coleofasciculus chthonoplastes PCC 7420</name>
    <dbReference type="NCBI Taxonomy" id="118168"/>
    <lineage>
        <taxon>Bacteria</taxon>
        <taxon>Bacillati</taxon>
        <taxon>Cyanobacteriota</taxon>
        <taxon>Cyanophyceae</taxon>
        <taxon>Coleofasciculales</taxon>
        <taxon>Coleofasciculaceae</taxon>
        <taxon>Coleofasciculus</taxon>
    </lineage>
</organism>
<evidence type="ECO:0000313" key="1">
    <source>
        <dbReference type="EMBL" id="EDX71083.1"/>
    </source>
</evidence>
<protein>
    <submittedName>
        <fullName evidence="1">Uncharacterized protein</fullName>
    </submittedName>
</protein>
<dbReference type="STRING" id="118168.MC7420_4270"/>
<sequence>MGGDARELRKICCNSYSFRFRPIFVELTQTNTKFWVWGSVIFGNQR</sequence>
<keyword evidence="2" id="KW-1185">Reference proteome</keyword>
<dbReference type="Proteomes" id="UP000003835">
    <property type="component" value="Unassembled WGS sequence"/>
</dbReference>